<evidence type="ECO:0000256" key="3">
    <source>
        <dbReference type="ARBA" id="ARBA00022771"/>
    </source>
</evidence>
<keyword evidence="8" id="KW-1185">Reference proteome</keyword>
<dbReference type="AlphaFoldDB" id="A0A9D4Z2I0"/>
<gene>
    <name evidence="7" type="ORF">GOP47_0025862</name>
</gene>
<evidence type="ECO:0000313" key="7">
    <source>
        <dbReference type="EMBL" id="KAI5059543.1"/>
    </source>
</evidence>
<keyword evidence="2" id="KW-0479">Metal-binding</keyword>
<feature type="domain" description="Oberon-like PHD finger" evidence="6">
    <location>
        <begin position="26"/>
        <end position="147"/>
    </location>
</feature>
<sequence length="206" mass="22791">MRGKQRIFKGPDAEKSGKQEMHCKARNPQCGLEIGESLALGAVGVMPCNICCSEPHFCRECLCILCGKTMKCGYSAFSSVRCFARLSGAEFCGHGAHLTCALDCQMAGVVKQLNLDMEYICRRCDQRTDLREHVVRLLESLRYTNCKTLAETSLNTALLIMHGTQAEGARRLLQLVETALHMMQKGSSICEVFDLLHGTDPEVLLD</sequence>
<evidence type="ECO:0000256" key="2">
    <source>
        <dbReference type="ARBA" id="ARBA00022723"/>
    </source>
</evidence>
<evidence type="ECO:0000256" key="5">
    <source>
        <dbReference type="ARBA" id="ARBA00023242"/>
    </source>
</evidence>
<comment type="caution">
    <text evidence="7">The sequence shown here is derived from an EMBL/GenBank/DDBJ whole genome shotgun (WGS) entry which is preliminary data.</text>
</comment>
<dbReference type="PANTHER" id="PTHR33345">
    <property type="entry name" value="ADAPTER PROTEIN, PUTATIVE-RELATED"/>
    <property type="match status" value="1"/>
</dbReference>
<dbReference type="Proteomes" id="UP000886520">
    <property type="component" value="Chromosome 25"/>
</dbReference>
<keyword evidence="5" id="KW-0539">Nucleus</keyword>
<organism evidence="7 8">
    <name type="scientific">Adiantum capillus-veneris</name>
    <name type="common">Maidenhair fern</name>
    <dbReference type="NCBI Taxonomy" id="13818"/>
    <lineage>
        <taxon>Eukaryota</taxon>
        <taxon>Viridiplantae</taxon>
        <taxon>Streptophyta</taxon>
        <taxon>Embryophyta</taxon>
        <taxon>Tracheophyta</taxon>
        <taxon>Polypodiopsida</taxon>
        <taxon>Polypodiidae</taxon>
        <taxon>Polypodiales</taxon>
        <taxon>Pteridineae</taxon>
        <taxon>Pteridaceae</taxon>
        <taxon>Vittarioideae</taxon>
        <taxon>Adiantum</taxon>
    </lineage>
</organism>
<protein>
    <recommendedName>
        <fullName evidence="6">Oberon-like PHD finger domain-containing protein</fullName>
    </recommendedName>
</protein>
<keyword evidence="3" id="KW-0863">Zinc-finger</keyword>
<keyword evidence="4" id="KW-0862">Zinc</keyword>
<comment type="subcellular location">
    <subcellularLocation>
        <location evidence="1">Nucleus</location>
    </subcellularLocation>
</comment>
<dbReference type="GO" id="GO:0005634">
    <property type="term" value="C:nucleus"/>
    <property type="evidence" value="ECO:0007669"/>
    <property type="project" value="UniProtKB-SubCell"/>
</dbReference>
<dbReference type="EMBL" id="JABFUD020000025">
    <property type="protein sequence ID" value="KAI5059543.1"/>
    <property type="molecule type" value="Genomic_DNA"/>
</dbReference>
<dbReference type="PANTHER" id="PTHR33345:SF6">
    <property type="entry name" value="OS03G0747200 PROTEIN"/>
    <property type="match status" value="1"/>
</dbReference>
<evidence type="ECO:0000256" key="1">
    <source>
        <dbReference type="ARBA" id="ARBA00004123"/>
    </source>
</evidence>
<proteinExistence type="predicted"/>
<name>A0A9D4Z2I0_ADICA</name>
<dbReference type="OrthoDB" id="1852608at2759"/>
<evidence type="ECO:0000259" key="6">
    <source>
        <dbReference type="Pfam" id="PF07227"/>
    </source>
</evidence>
<accession>A0A9D4Z2I0</accession>
<dbReference type="GO" id="GO:0008270">
    <property type="term" value="F:zinc ion binding"/>
    <property type="evidence" value="ECO:0007669"/>
    <property type="project" value="UniProtKB-KW"/>
</dbReference>
<dbReference type="Pfam" id="PF07227">
    <property type="entry name" value="PHD_Oberon"/>
    <property type="match status" value="1"/>
</dbReference>
<reference evidence="7" key="1">
    <citation type="submission" date="2021-01" db="EMBL/GenBank/DDBJ databases">
        <title>Adiantum capillus-veneris genome.</title>
        <authorList>
            <person name="Fang Y."/>
            <person name="Liao Q."/>
        </authorList>
    </citation>
    <scope>NUCLEOTIDE SEQUENCE</scope>
    <source>
        <strain evidence="7">H3</strain>
        <tissue evidence="7">Leaf</tissue>
    </source>
</reference>
<evidence type="ECO:0000313" key="8">
    <source>
        <dbReference type="Proteomes" id="UP000886520"/>
    </source>
</evidence>
<evidence type="ECO:0000256" key="4">
    <source>
        <dbReference type="ARBA" id="ARBA00022833"/>
    </source>
</evidence>
<dbReference type="InterPro" id="IPR032881">
    <property type="entry name" value="Oberon-like_PHD"/>
</dbReference>